<dbReference type="SUPFAM" id="SSF55729">
    <property type="entry name" value="Acyl-CoA N-acyltransferases (Nat)"/>
    <property type="match status" value="1"/>
</dbReference>
<evidence type="ECO:0000313" key="2">
    <source>
        <dbReference type="Proteomes" id="UP000434639"/>
    </source>
</evidence>
<gene>
    <name evidence="1" type="ORF">GKZ89_11485</name>
</gene>
<name>A0A7X2V529_9BACI</name>
<dbReference type="EMBL" id="WMIB01000010">
    <property type="protein sequence ID" value="MTH54030.1"/>
    <property type="molecule type" value="Genomic_DNA"/>
</dbReference>
<evidence type="ECO:0008006" key="3">
    <source>
        <dbReference type="Google" id="ProtNLM"/>
    </source>
</evidence>
<dbReference type="InterPro" id="IPR016181">
    <property type="entry name" value="Acyl_CoA_acyltransferase"/>
</dbReference>
<reference evidence="1 2" key="1">
    <citation type="journal article" date="2017" name="Int. J. Syst. Evol. Microbiol.">
        <title>Bacillus mangrovi sp. nov., isolated from a sediment sample from a mangrove forest.</title>
        <authorList>
            <person name="Gupta V."/>
            <person name="Singh P.K."/>
            <person name="Korpole S."/>
            <person name="Tanuku N.R.S."/>
            <person name="Pinnaka A.K."/>
        </authorList>
    </citation>
    <scope>NUCLEOTIDE SEQUENCE [LARGE SCALE GENOMIC DNA]</scope>
    <source>
        <strain evidence="1 2">KCTC 33872</strain>
    </source>
</reference>
<dbReference type="Gene3D" id="3.40.630.30">
    <property type="match status" value="1"/>
</dbReference>
<evidence type="ECO:0000313" key="1">
    <source>
        <dbReference type="EMBL" id="MTH54030.1"/>
    </source>
</evidence>
<dbReference type="OrthoDB" id="2678531at2"/>
<organism evidence="1 2">
    <name type="scientific">Metabacillus mangrovi</name>
    <dbReference type="NCBI Taxonomy" id="1491830"/>
    <lineage>
        <taxon>Bacteria</taxon>
        <taxon>Bacillati</taxon>
        <taxon>Bacillota</taxon>
        <taxon>Bacilli</taxon>
        <taxon>Bacillales</taxon>
        <taxon>Bacillaceae</taxon>
        <taxon>Metabacillus</taxon>
    </lineage>
</organism>
<comment type="caution">
    <text evidence="1">The sequence shown here is derived from an EMBL/GenBank/DDBJ whole genome shotgun (WGS) entry which is preliminary data.</text>
</comment>
<dbReference type="Proteomes" id="UP000434639">
    <property type="component" value="Unassembled WGS sequence"/>
</dbReference>
<dbReference type="RefSeq" id="WP_155112556.1">
    <property type="nucleotide sequence ID" value="NZ_WMIB01000010.1"/>
</dbReference>
<protein>
    <recommendedName>
        <fullName evidence="3">N-acetyltransferase domain-containing protein</fullName>
    </recommendedName>
</protein>
<keyword evidence="2" id="KW-1185">Reference proteome</keyword>
<sequence>MFYQLKIAEPSDSGRLIEFVKEAGSNADGIPERIDQFVLMTDGGEKISACIGLEVYEENGLLRSLVVSKDLDQAYILSLFRSVHEAGRKKNVKNYYLVAGGQASIDFLEAVGFKRVPEDRLPKGMLESEHVQTSLRRKGSAVMVKNA</sequence>
<accession>A0A7X2V529</accession>
<proteinExistence type="predicted"/>
<dbReference type="AlphaFoldDB" id="A0A7X2V529"/>